<proteinExistence type="predicted"/>
<evidence type="ECO:0000256" key="1">
    <source>
        <dbReference type="SAM" id="SignalP"/>
    </source>
</evidence>
<dbReference type="RefSeq" id="WP_076783867.1">
    <property type="nucleotide sequence ID" value="NZ_FTPU01000030.1"/>
</dbReference>
<name>A0A1U7PYF2_9FLAO</name>
<dbReference type="EMBL" id="FTPU01000030">
    <property type="protein sequence ID" value="SIT97727.1"/>
    <property type="molecule type" value="Genomic_DNA"/>
</dbReference>
<keyword evidence="1" id="KW-0732">Signal</keyword>
<evidence type="ECO:0000313" key="3">
    <source>
        <dbReference type="Proteomes" id="UP000187261"/>
    </source>
</evidence>
<dbReference type="STRING" id="1121284.SAMN05660493_02453"/>
<dbReference type="AlphaFoldDB" id="A0A1U7PYF2"/>
<evidence type="ECO:0000313" key="2">
    <source>
        <dbReference type="EMBL" id="SIT97727.1"/>
    </source>
</evidence>
<feature type="signal peptide" evidence="1">
    <location>
        <begin position="1"/>
        <end position="20"/>
    </location>
</feature>
<feature type="chain" id="PRO_5012278946" evidence="1">
    <location>
        <begin position="21"/>
        <end position="113"/>
    </location>
</feature>
<keyword evidence="3" id="KW-1185">Reference proteome</keyword>
<accession>A0A1U7PYF2</accession>
<dbReference type="OrthoDB" id="9808953at2"/>
<protein>
    <submittedName>
        <fullName evidence="2">Uncharacterized protein</fullName>
    </submittedName>
</protein>
<reference evidence="3" key="1">
    <citation type="submission" date="2016-10" db="EMBL/GenBank/DDBJ databases">
        <authorList>
            <person name="Varghese N."/>
            <person name="Submissions S."/>
        </authorList>
    </citation>
    <scope>NUCLEOTIDE SEQUENCE [LARGE SCALE GENOMIC DNA]</scope>
    <source>
        <strain evidence="3">DSM 19482</strain>
    </source>
</reference>
<dbReference type="Proteomes" id="UP000187261">
    <property type="component" value="Unassembled WGS sequence"/>
</dbReference>
<gene>
    <name evidence="2" type="ORF">SAMN05660493_02453</name>
</gene>
<organism evidence="2 3">
    <name type="scientific">Epilithonimonas bovis DSM 19482</name>
    <dbReference type="NCBI Taxonomy" id="1121284"/>
    <lineage>
        <taxon>Bacteria</taxon>
        <taxon>Pseudomonadati</taxon>
        <taxon>Bacteroidota</taxon>
        <taxon>Flavobacteriia</taxon>
        <taxon>Flavobacteriales</taxon>
        <taxon>Weeksellaceae</taxon>
        <taxon>Chryseobacterium group</taxon>
        <taxon>Epilithonimonas</taxon>
    </lineage>
</organism>
<sequence length="113" mass="12240">MKNITLFLSLFLFVTIGAQVQINVQPGNGETSADLQLDATNQGTILPRVALSSTTDSAPVSNPKEGIMVFNTQTLGDVTPGYYYWKLSPTPHWVSMGLTSTNTIIQLVSHSLK</sequence>